<dbReference type="EMBL" id="JANTQA010000023">
    <property type="protein sequence ID" value="KAJ3444386.1"/>
    <property type="molecule type" value="Genomic_DNA"/>
</dbReference>
<dbReference type="Proteomes" id="UP001146793">
    <property type="component" value="Unassembled WGS sequence"/>
</dbReference>
<evidence type="ECO:0000313" key="1">
    <source>
        <dbReference type="EMBL" id="KAJ3444386.1"/>
    </source>
</evidence>
<reference evidence="1" key="1">
    <citation type="submission" date="2022-08" db="EMBL/GenBank/DDBJ databases">
        <title>Novel sulphate-reducing endosymbionts in the free-living metamonad Anaeramoeba.</title>
        <authorList>
            <person name="Jerlstrom-Hultqvist J."/>
            <person name="Cepicka I."/>
            <person name="Gallot-Lavallee L."/>
            <person name="Salas-Leiva D."/>
            <person name="Curtis B.A."/>
            <person name="Zahonova K."/>
            <person name="Pipaliya S."/>
            <person name="Dacks J."/>
            <person name="Roger A.J."/>
        </authorList>
    </citation>
    <scope>NUCLEOTIDE SEQUENCE</scope>
    <source>
        <strain evidence="1">Busselton2</strain>
    </source>
</reference>
<dbReference type="AlphaFoldDB" id="A0AAV7ZU96"/>
<organism evidence="1 2">
    <name type="scientific">Anaeramoeba flamelloides</name>
    <dbReference type="NCBI Taxonomy" id="1746091"/>
    <lineage>
        <taxon>Eukaryota</taxon>
        <taxon>Metamonada</taxon>
        <taxon>Anaeramoebidae</taxon>
        <taxon>Anaeramoeba</taxon>
    </lineage>
</organism>
<comment type="caution">
    <text evidence="1">The sequence shown here is derived from an EMBL/GenBank/DDBJ whole genome shotgun (WGS) entry which is preliminary data.</text>
</comment>
<protein>
    <submittedName>
        <fullName evidence="1">Uncharacterized protein</fullName>
    </submittedName>
</protein>
<accession>A0AAV7ZU96</accession>
<evidence type="ECO:0000313" key="2">
    <source>
        <dbReference type="Proteomes" id="UP001146793"/>
    </source>
</evidence>
<gene>
    <name evidence="1" type="ORF">M0812_10239</name>
</gene>
<sequence length="368" mass="44164">MIPIFNHESQCSSLLKYSEHSMIVFKIRKKLQVEVKQFLNDIITKPELKYLKIFAREITSLAELWRVLFIKFDQYFEFEIEESTQKIIKLSFDRKWIKVAEYLSGRKHQSIQTVLTKFLRNIFALRGTTKSGKLVYRYDKMYDKNIKLHTLKSFNDRYRRLLININYPKNQNGNDKQKNHSVITTMGQQKGQIIKSGNHQKNHSQNETNDKVFLTHKRKKLKKMYHKKKYKIVVKQKIKNSTSKLTLHNKPKTENISRKPLNVFNQNQRNRNTLTSKDLCLRYQNLYQNNIININKNSIDQYNLLSKRPSENNNTVFNYDKKNISHENNFTQIPNHRKLPPSNIYKLNFQPRYKIFKPNNTKQNFKIN</sequence>
<name>A0AAV7ZU96_9EUKA</name>
<proteinExistence type="predicted"/>